<dbReference type="Proteomes" id="UP001152320">
    <property type="component" value="Chromosome 1"/>
</dbReference>
<dbReference type="OrthoDB" id="8061556at2759"/>
<evidence type="ECO:0000313" key="1">
    <source>
        <dbReference type="EMBL" id="KAJ8050775.1"/>
    </source>
</evidence>
<dbReference type="PANTHER" id="PTHR47163">
    <property type="entry name" value="DDE_TNP_IS1595 DOMAIN-CONTAINING PROTEIN"/>
    <property type="match status" value="1"/>
</dbReference>
<comment type="caution">
    <text evidence="1">The sequence shown here is derived from an EMBL/GenBank/DDBJ whole genome shotgun (WGS) entry which is preliminary data.</text>
</comment>
<dbReference type="PANTHER" id="PTHR47163:SF2">
    <property type="entry name" value="SI:DKEY-17M8.2"/>
    <property type="match status" value="1"/>
</dbReference>
<sequence>MQQQLCLSANTIVDWDMFCRECCDVIITEKSEKLGGENKRVQIDESKIGKRKYHRGHRVEGQWVFGGIEEDSSTCSTCFSYIITRITNYKINYVGETGTAFRLRFNIIIKNLYGITCPVFQWRNILTFLTIHLRI</sequence>
<organism evidence="1 2">
    <name type="scientific">Holothuria leucospilota</name>
    <name type="common">Black long sea cucumber</name>
    <name type="synonym">Mertensiothuria leucospilota</name>
    <dbReference type="NCBI Taxonomy" id="206669"/>
    <lineage>
        <taxon>Eukaryota</taxon>
        <taxon>Metazoa</taxon>
        <taxon>Echinodermata</taxon>
        <taxon>Eleutherozoa</taxon>
        <taxon>Echinozoa</taxon>
        <taxon>Holothuroidea</taxon>
        <taxon>Aspidochirotacea</taxon>
        <taxon>Aspidochirotida</taxon>
        <taxon>Holothuriidae</taxon>
        <taxon>Holothuria</taxon>
    </lineage>
</organism>
<name>A0A9Q1HLP1_HOLLE</name>
<reference evidence="1" key="1">
    <citation type="submission" date="2021-10" db="EMBL/GenBank/DDBJ databases">
        <title>Tropical sea cucumber genome reveals ecological adaptation and Cuvierian tubules defense mechanism.</title>
        <authorList>
            <person name="Chen T."/>
        </authorList>
    </citation>
    <scope>NUCLEOTIDE SEQUENCE</scope>
    <source>
        <strain evidence="1">Nanhai2018</strain>
        <tissue evidence="1">Muscle</tissue>
    </source>
</reference>
<protein>
    <submittedName>
        <fullName evidence="1">Uncharacterized protein</fullName>
    </submittedName>
</protein>
<proteinExistence type="predicted"/>
<keyword evidence="2" id="KW-1185">Reference proteome</keyword>
<dbReference type="EMBL" id="JAIZAY010000001">
    <property type="protein sequence ID" value="KAJ8050775.1"/>
    <property type="molecule type" value="Genomic_DNA"/>
</dbReference>
<evidence type="ECO:0000313" key="2">
    <source>
        <dbReference type="Proteomes" id="UP001152320"/>
    </source>
</evidence>
<gene>
    <name evidence="1" type="ORF">HOLleu_04103</name>
</gene>
<accession>A0A9Q1HLP1</accession>
<dbReference type="InterPro" id="IPR053164">
    <property type="entry name" value="IS1016-like_transposase"/>
</dbReference>
<dbReference type="AlphaFoldDB" id="A0A9Q1HLP1"/>